<dbReference type="EMBL" id="BDGG01000003">
    <property type="protein sequence ID" value="GAU95253.1"/>
    <property type="molecule type" value="Genomic_DNA"/>
</dbReference>
<reference evidence="1 2" key="1">
    <citation type="journal article" date="2016" name="Nat. Commun.">
        <title>Extremotolerant tardigrade genome and improved radiotolerance of human cultured cells by tardigrade-unique protein.</title>
        <authorList>
            <person name="Hashimoto T."/>
            <person name="Horikawa D.D."/>
            <person name="Saito Y."/>
            <person name="Kuwahara H."/>
            <person name="Kozuka-Hata H."/>
            <person name="Shin-I T."/>
            <person name="Minakuchi Y."/>
            <person name="Ohishi K."/>
            <person name="Motoyama A."/>
            <person name="Aizu T."/>
            <person name="Enomoto A."/>
            <person name="Kondo K."/>
            <person name="Tanaka S."/>
            <person name="Hara Y."/>
            <person name="Koshikawa S."/>
            <person name="Sagara H."/>
            <person name="Miura T."/>
            <person name="Yokobori S."/>
            <person name="Miyagawa K."/>
            <person name="Suzuki Y."/>
            <person name="Kubo T."/>
            <person name="Oyama M."/>
            <person name="Kohara Y."/>
            <person name="Fujiyama A."/>
            <person name="Arakawa K."/>
            <person name="Katayama T."/>
            <person name="Toyoda A."/>
            <person name="Kunieda T."/>
        </authorList>
    </citation>
    <scope>NUCLEOTIDE SEQUENCE [LARGE SCALE GENOMIC DNA]</scope>
    <source>
        <strain evidence="1 2">YOKOZUNA-1</strain>
    </source>
</reference>
<evidence type="ECO:0000313" key="1">
    <source>
        <dbReference type="EMBL" id="GAU95253.1"/>
    </source>
</evidence>
<name>A0A1D1V8U8_RAMVA</name>
<organism evidence="1 2">
    <name type="scientific">Ramazzottius varieornatus</name>
    <name type="common">Water bear</name>
    <name type="synonym">Tardigrade</name>
    <dbReference type="NCBI Taxonomy" id="947166"/>
    <lineage>
        <taxon>Eukaryota</taxon>
        <taxon>Metazoa</taxon>
        <taxon>Ecdysozoa</taxon>
        <taxon>Tardigrada</taxon>
        <taxon>Eutardigrada</taxon>
        <taxon>Parachela</taxon>
        <taxon>Hypsibioidea</taxon>
        <taxon>Ramazzottiidae</taxon>
        <taxon>Ramazzottius</taxon>
    </lineage>
</organism>
<accession>A0A1D1V8U8</accession>
<dbReference type="AlphaFoldDB" id="A0A1D1V8U8"/>
<comment type="caution">
    <text evidence="1">The sequence shown here is derived from an EMBL/GenBank/DDBJ whole genome shotgun (WGS) entry which is preliminary data.</text>
</comment>
<protein>
    <submittedName>
        <fullName evidence="1">Uncharacterized protein</fullName>
    </submittedName>
</protein>
<sequence>LFQIRQTPVYSIFHMGVIWSVQDSFRSPDMISAESTKYGSVMYFNLCRNFHTAQLVIGSEEAQDILVLLWRCNPRTSSRFLHLPLVDFRIVVAQHITPPRVTLF</sequence>
<feature type="non-terminal residue" evidence="1">
    <location>
        <position position="1"/>
    </location>
</feature>
<proteinExistence type="predicted"/>
<evidence type="ECO:0000313" key="2">
    <source>
        <dbReference type="Proteomes" id="UP000186922"/>
    </source>
</evidence>
<dbReference type="Proteomes" id="UP000186922">
    <property type="component" value="Unassembled WGS sequence"/>
</dbReference>
<keyword evidence="2" id="KW-1185">Reference proteome</keyword>
<gene>
    <name evidence="1" type="primary">RvY_06901-1</name>
    <name evidence="1" type="synonym">RvY_06901.1</name>
    <name evidence="1" type="ORF">RvY_06901</name>
</gene>